<protein>
    <submittedName>
        <fullName evidence="2">Putative paraquat-inducible protein A</fullName>
    </submittedName>
</protein>
<comment type="caution">
    <text evidence="2">The sequence shown here is derived from an EMBL/GenBank/DDBJ whole genome shotgun (WGS) entry which is preliminary data.</text>
</comment>
<proteinExistence type="predicted"/>
<dbReference type="Pfam" id="PF04403">
    <property type="entry name" value="PqiA"/>
    <property type="match status" value="1"/>
</dbReference>
<keyword evidence="3" id="KW-1185">Reference proteome</keyword>
<keyword evidence="1" id="KW-0472">Membrane</keyword>
<evidence type="ECO:0000313" key="2">
    <source>
        <dbReference type="EMBL" id="MBB3985512.1"/>
    </source>
</evidence>
<feature type="transmembrane region" description="Helical" evidence="1">
    <location>
        <begin position="117"/>
        <end position="136"/>
    </location>
</feature>
<evidence type="ECO:0000313" key="3">
    <source>
        <dbReference type="Proteomes" id="UP000541426"/>
    </source>
</evidence>
<dbReference type="EMBL" id="JACIEJ010000004">
    <property type="protein sequence ID" value="MBB3985512.1"/>
    <property type="molecule type" value="Genomic_DNA"/>
</dbReference>
<sequence>MRWLNLAFIILYPLSWFAPLMRAGLLPLFGMSEIYVVSGLRSLWASDLFLGLVVAVFALGAPMAKTVGLALVQFGVWNRRSLTAINILGKFAMADVFLIALYVTLAKGLGVGRVETAWGLYLFTALILGSMVIGALEARRS</sequence>
<name>A0A7W6DRE8_9RHOB</name>
<dbReference type="InterPro" id="IPR007498">
    <property type="entry name" value="PqiA-like"/>
</dbReference>
<gene>
    <name evidence="2" type="ORF">GGQ68_001845</name>
</gene>
<accession>A0A7W6DRE8</accession>
<feature type="transmembrane region" description="Helical" evidence="1">
    <location>
        <begin position="48"/>
        <end position="72"/>
    </location>
</feature>
<dbReference type="AlphaFoldDB" id="A0A7W6DRE8"/>
<keyword evidence="1" id="KW-0812">Transmembrane</keyword>
<keyword evidence="1" id="KW-1133">Transmembrane helix</keyword>
<feature type="transmembrane region" description="Helical" evidence="1">
    <location>
        <begin position="84"/>
        <end position="105"/>
    </location>
</feature>
<organism evidence="2 3">
    <name type="scientific">Sagittula marina</name>
    <dbReference type="NCBI Taxonomy" id="943940"/>
    <lineage>
        <taxon>Bacteria</taxon>
        <taxon>Pseudomonadati</taxon>
        <taxon>Pseudomonadota</taxon>
        <taxon>Alphaproteobacteria</taxon>
        <taxon>Rhodobacterales</taxon>
        <taxon>Roseobacteraceae</taxon>
        <taxon>Sagittula</taxon>
    </lineage>
</organism>
<reference evidence="2 3" key="1">
    <citation type="submission" date="2020-08" db="EMBL/GenBank/DDBJ databases">
        <title>Genomic Encyclopedia of Type Strains, Phase IV (KMG-IV): sequencing the most valuable type-strain genomes for metagenomic binning, comparative biology and taxonomic classification.</title>
        <authorList>
            <person name="Goeker M."/>
        </authorList>
    </citation>
    <scope>NUCLEOTIDE SEQUENCE [LARGE SCALE GENOMIC DNA]</scope>
    <source>
        <strain evidence="2 3">DSM 102235</strain>
    </source>
</reference>
<dbReference type="RefSeq" id="WP_183965155.1">
    <property type="nucleotide sequence ID" value="NZ_BAABBZ010000018.1"/>
</dbReference>
<evidence type="ECO:0000256" key="1">
    <source>
        <dbReference type="SAM" id="Phobius"/>
    </source>
</evidence>
<dbReference type="Proteomes" id="UP000541426">
    <property type="component" value="Unassembled WGS sequence"/>
</dbReference>